<dbReference type="Pfam" id="PF00990">
    <property type="entry name" value="GGDEF"/>
    <property type="match status" value="1"/>
</dbReference>
<dbReference type="Proteomes" id="UP000000270">
    <property type="component" value="Chromosome"/>
</dbReference>
<protein>
    <recommendedName>
        <fullName evidence="1">diguanylate cyclase</fullName>
        <ecNumber evidence="1">2.7.7.65</ecNumber>
    </recommendedName>
</protein>
<dbReference type="EMBL" id="AP009384">
    <property type="protein sequence ID" value="BAF88409.1"/>
    <property type="molecule type" value="Genomic_DNA"/>
</dbReference>
<proteinExistence type="predicted"/>
<dbReference type="CDD" id="cd00156">
    <property type="entry name" value="REC"/>
    <property type="match status" value="1"/>
</dbReference>
<dbReference type="STRING" id="438753.AZC_2411"/>
<name>A8I6I1_AZOC5</name>
<evidence type="ECO:0000256" key="1">
    <source>
        <dbReference type="ARBA" id="ARBA00012528"/>
    </source>
</evidence>
<feature type="domain" description="GGDEF" evidence="5">
    <location>
        <begin position="236"/>
        <end position="366"/>
    </location>
</feature>
<dbReference type="AlphaFoldDB" id="A8I6I1"/>
<dbReference type="InterPro" id="IPR050469">
    <property type="entry name" value="Diguanylate_Cyclase"/>
</dbReference>
<dbReference type="Gene3D" id="3.30.70.270">
    <property type="match status" value="1"/>
</dbReference>
<dbReference type="PROSITE" id="PS50110">
    <property type="entry name" value="RESPONSE_REGULATORY"/>
    <property type="match status" value="1"/>
</dbReference>
<sequence>MPLLQTCPRVSTLATFCHIAETCVVTVCPAHIRQYGNIAPASSPEWRQIKGGLYGAAHPGRVTVQLTTVLCFHELGPMRIMLVDASRVTLKLLAKTLLESRHDVVAFSDGGEALNYLQSGAEIDLLMTSFEIPGVSGIQLCWEARLIASSGRPLYVIAMSSNNDADHLAEALDSGADDFVSKPPSPVELEARLRAAERMNLAQRELVRLATRDAMTDLLNRRTFFARAEDMIHNRTKASVILLDVDLLRHINETHGYPGGDTVVMKVAQSMKRYQGMAARIGGEEFAVLLPGLSEAEAVEEGERLRWSIADQAVTMPNGQLITVTASLGVAERKPDDNVDEWMESADIALYAAKAGGRNRVVMSEEIMDPDAPRAGLARGGGGRALRGG</sequence>
<evidence type="ECO:0000259" key="4">
    <source>
        <dbReference type="PROSITE" id="PS50110"/>
    </source>
</evidence>
<dbReference type="HOGENOM" id="CLU_000445_11_28_5"/>
<keyword evidence="7" id="KW-1185">Reference proteome</keyword>
<reference evidence="6 7" key="5">
    <citation type="journal article" date="2010" name="Appl. Environ. Microbiol.">
        <title>phrR-like gene praR of Azorhizobium caulinodans ORS571 is essential for symbiosis with Sesbania rostrata and is involved in expression of reb genes.</title>
        <authorList>
            <person name="Akiba N."/>
            <person name="Aono T."/>
            <person name="Toyazaki H."/>
            <person name="Sato S."/>
            <person name="Oyaizu H."/>
        </authorList>
    </citation>
    <scope>NUCLEOTIDE SEQUENCE [LARGE SCALE GENOMIC DNA]</scope>
    <source>
        <strain evidence="7">ATCC 43989 / DSM 5975 / JCM 20966 / LMG 6465 / NBRC 14845 / NCIMB 13405 / ORS 571</strain>
    </source>
</reference>
<gene>
    <name evidence="6" type="ordered locus">AZC_2411</name>
</gene>
<evidence type="ECO:0000256" key="2">
    <source>
        <dbReference type="ARBA" id="ARBA00034247"/>
    </source>
</evidence>
<evidence type="ECO:0000313" key="6">
    <source>
        <dbReference type="EMBL" id="BAF88409.1"/>
    </source>
</evidence>
<dbReference type="InterPro" id="IPR001789">
    <property type="entry name" value="Sig_transdc_resp-reg_receiver"/>
</dbReference>
<dbReference type="SUPFAM" id="SSF55073">
    <property type="entry name" value="Nucleotide cyclase"/>
    <property type="match status" value="1"/>
</dbReference>
<dbReference type="InterPro" id="IPR000160">
    <property type="entry name" value="GGDEF_dom"/>
</dbReference>
<feature type="domain" description="Response regulatory" evidence="4">
    <location>
        <begin position="79"/>
        <end position="197"/>
    </location>
</feature>
<organism evidence="6 7">
    <name type="scientific">Azorhizobium caulinodans (strain ATCC 43989 / DSM 5975 / JCM 20966 / LMG 6465 / NBRC 14845 / NCIMB 13405 / ORS 571)</name>
    <dbReference type="NCBI Taxonomy" id="438753"/>
    <lineage>
        <taxon>Bacteria</taxon>
        <taxon>Pseudomonadati</taxon>
        <taxon>Pseudomonadota</taxon>
        <taxon>Alphaproteobacteria</taxon>
        <taxon>Hyphomicrobiales</taxon>
        <taxon>Xanthobacteraceae</taxon>
        <taxon>Azorhizobium</taxon>
    </lineage>
</organism>
<comment type="caution">
    <text evidence="3">Lacks conserved residue(s) required for the propagation of feature annotation.</text>
</comment>
<dbReference type="NCBIfam" id="TIGR00254">
    <property type="entry name" value="GGDEF"/>
    <property type="match status" value="1"/>
</dbReference>
<dbReference type="Gene3D" id="3.40.50.2300">
    <property type="match status" value="1"/>
</dbReference>
<dbReference type="GO" id="GO:0000160">
    <property type="term" value="P:phosphorelay signal transduction system"/>
    <property type="evidence" value="ECO:0007669"/>
    <property type="project" value="InterPro"/>
</dbReference>
<dbReference type="CDD" id="cd01949">
    <property type="entry name" value="GGDEF"/>
    <property type="match status" value="1"/>
</dbReference>
<evidence type="ECO:0000256" key="3">
    <source>
        <dbReference type="PROSITE-ProRule" id="PRU00169"/>
    </source>
</evidence>
<reference evidence="6 7" key="1">
    <citation type="journal article" date="2007" name="Appl. Environ. Microbiol.">
        <title>Rhizobial factors required for stem nodule maturation and maintenance in Sesbania rostrata-Azorhizobium caulinodans ORS571 symbiosis.</title>
        <authorList>
            <person name="Suzuki S."/>
            <person name="Aono T."/>
            <person name="Lee KB."/>
            <person name="Suzuki T."/>
            <person name="Liu CT."/>
            <person name="Miwa H."/>
            <person name="Wakao S."/>
            <person name="Iki T."/>
            <person name="Oyaizu H."/>
        </authorList>
    </citation>
    <scope>NUCLEOTIDE SEQUENCE [LARGE SCALE GENOMIC DNA]</scope>
    <source>
        <strain evidence="7">ATCC 43989 / DSM 5975 / JCM 20966 / LMG 6465 / NBRC 14845 / NCIMB 13405 / ORS 571</strain>
    </source>
</reference>
<dbReference type="PROSITE" id="PS50887">
    <property type="entry name" value="GGDEF"/>
    <property type="match status" value="1"/>
</dbReference>
<dbReference type="InterPro" id="IPR011006">
    <property type="entry name" value="CheY-like_superfamily"/>
</dbReference>
<reference evidence="6 7" key="6">
    <citation type="journal article" date="2011" name="Appl. Environ. Microbiol.">
        <title>Involvement of the azorhizobial chromosome partition gene (parA) in the onset of bacteroid differentiation during Sesbania rostrata stem nodule development.</title>
        <authorList>
            <person name="Liu CT."/>
            <person name="Lee KB."/>
            <person name="Wang YS."/>
            <person name="Peng MH."/>
            <person name="Lee KT."/>
            <person name="Suzuki S."/>
            <person name="Suzuki T."/>
            <person name="Oyaizu H."/>
        </authorList>
    </citation>
    <scope>NUCLEOTIDE SEQUENCE [LARGE SCALE GENOMIC DNA]</scope>
    <source>
        <strain evidence="7">ATCC 43989 / DSM 5975 / JCM 20966 / LMG 6465 / NBRC 14845 / NCIMB 13405 / ORS 571</strain>
    </source>
</reference>
<reference evidence="6 7" key="3">
    <citation type="journal article" date="2008" name="BMC Genomics">
        <title>The genome of the versatile nitrogen fixer Azorhizobium caulinodans ORS571.</title>
        <authorList>
            <person name="Lee KB."/>
            <person name="Backer P.D."/>
            <person name="Aono T."/>
            <person name="Liu CT."/>
            <person name="Suzuki S."/>
            <person name="Suzuki T."/>
            <person name="Kaneko T."/>
            <person name="Yamada M."/>
            <person name="Tabata S."/>
            <person name="Kupfer D.M."/>
            <person name="Najar F.Z."/>
            <person name="Wiley G.B."/>
            <person name="Roe B."/>
            <person name="Binnewies T.T."/>
            <person name="Ussery D.W."/>
            <person name="D'Haeze W."/>
            <person name="Herder J.D."/>
            <person name="Gevers D."/>
            <person name="Vereecke D."/>
            <person name="Holsters M."/>
            <person name="Oyaizu H."/>
        </authorList>
    </citation>
    <scope>NUCLEOTIDE SEQUENCE [LARGE SCALE GENOMIC DNA]</scope>
    <source>
        <strain evidence="7">ATCC 43989 / DSM 5975 / JCM 20966 / LMG 6465 / NBRC 14845 / NCIMB 13405 / ORS 571</strain>
    </source>
</reference>
<dbReference type="PANTHER" id="PTHR45138:SF9">
    <property type="entry name" value="DIGUANYLATE CYCLASE DGCM-RELATED"/>
    <property type="match status" value="1"/>
</dbReference>
<dbReference type="SMART" id="SM00448">
    <property type="entry name" value="REC"/>
    <property type="match status" value="1"/>
</dbReference>
<comment type="catalytic activity">
    <reaction evidence="2">
        <text>2 GTP = 3',3'-c-di-GMP + 2 diphosphate</text>
        <dbReference type="Rhea" id="RHEA:24898"/>
        <dbReference type="ChEBI" id="CHEBI:33019"/>
        <dbReference type="ChEBI" id="CHEBI:37565"/>
        <dbReference type="ChEBI" id="CHEBI:58805"/>
        <dbReference type="EC" id="2.7.7.65"/>
    </reaction>
</comment>
<dbReference type="Pfam" id="PF00072">
    <property type="entry name" value="Response_reg"/>
    <property type="match status" value="1"/>
</dbReference>
<accession>A8I6I1</accession>
<dbReference type="SUPFAM" id="SSF52172">
    <property type="entry name" value="CheY-like"/>
    <property type="match status" value="1"/>
</dbReference>
<dbReference type="GO" id="GO:0052621">
    <property type="term" value="F:diguanylate cyclase activity"/>
    <property type="evidence" value="ECO:0007669"/>
    <property type="project" value="UniProtKB-EC"/>
</dbReference>
<evidence type="ECO:0000313" key="7">
    <source>
        <dbReference type="Proteomes" id="UP000000270"/>
    </source>
</evidence>
<dbReference type="EC" id="2.7.7.65" evidence="1"/>
<dbReference type="SMART" id="SM00267">
    <property type="entry name" value="GGDEF"/>
    <property type="match status" value="1"/>
</dbReference>
<evidence type="ECO:0000259" key="5">
    <source>
        <dbReference type="PROSITE" id="PS50887"/>
    </source>
</evidence>
<dbReference type="KEGG" id="azc:AZC_2411"/>
<reference evidence="6 7" key="4">
    <citation type="journal article" date="2009" name="Appl. Environ. Microbiol.">
        <title>Comparative genome-wide transcriptional profiling of Azorhizobium caulinodans ORS571 grown under free-living and symbiotic conditions.</title>
        <authorList>
            <person name="Tsukada S."/>
            <person name="Aono T."/>
            <person name="Akiba N."/>
            <person name="Lee KB."/>
            <person name="Liu CT."/>
            <person name="Toyazaki H."/>
            <person name="Oyaizu H."/>
        </authorList>
    </citation>
    <scope>NUCLEOTIDE SEQUENCE [LARGE SCALE GENOMIC DNA]</scope>
    <source>
        <strain evidence="7">ATCC 43989 / DSM 5975 / JCM 20966 / LMG 6465 / NBRC 14845 / NCIMB 13405 / ORS 571</strain>
    </source>
</reference>
<dbReference type="InterPro" id="IPR029787">
    <property type="entry name" value="Nucleotide_cyclase"/>
</dbReference>
<dbReference type="eggNOG" id="COG3706">
    <property type="taxonomic scope" value="Bacteria"/>
</dbReference>
<dbReference type="InterPro" id="IPR043128">
    <property type="entry name" value="Rev_trsase/Diguanyl_cyclase"/>
</dbReference>
<dbReference type="PANTHER" id="PTHR45138">
    <property type="entry name" value="REGULATORY COMPONENTS OF SENSORY TRANSDUCTION SYSTEM"/>
    <property type="match status" value="1"/>
</dbReference>
<reference evidence="7" key="2">
    <citation type="submission" date="2007-04" db="EMBL/GenBank/DDBJ databases">
        <title>Complete genome sequence of the nitrogen-fixing bacterium Azorhizobium caulinodans ORS571.</title>
        <authorList>
            <person name="Lee K.B."/>
            <person name="Backer P.D."/>
            <person name="Aono T."/>
            <person name="Liu C.T."/>
            <person name="Suzuki S."/>
            <person name="Suzuki T."/>
            <person name="Kaneko T."/>
            <person name="Yamada M."/>
            <person name="Tabata S."/>
            <person name="Kupfer D.M."/>
            <person name="Najar F.Z."/>
            <person name="Wiley G.B."/>
            <person name="Roe B."/>
            <person name="Binnewies T."/>
            <person name="Ussery D."/>
            <person name="Vereecke D."/>
            <person name="Gevers D."/>
            <person name="Holsters M."/>
            <person name="Oyaizu H."/>
        </authorList>
    </citation>
    <scope>NUCLEOTIDE SEQUENCE [LARGE SCALE GENOMIC DNA]</scope>
    <source>
        <strain evidence="7">ATCC 43989 / DSM 5975 / JCM 20966 / LMG 6465 / NBRC 14845 / NCIMB 13405 / ORS 571</strain>
    </source>
</reference>